<keyword evidence="4 9" id="KW-0620">Polyamine biosynthesis</keyword>
<dbReference type="Pfam" id="PF02675">
    <property type="entry name" value="AdoMet_dc"/>
    <property type="match status" value="1"/>
</dbReference>
<protein>
    <recommendedName>
        <fullName evidence="9">S-adenosylmethionine decarboxylase proenzyme</fullName>
        <shortName evidence="9">AdoMetDC</shortName>
        <shortName evidence="9">SAMDC</shortName>
        <ecNumber evidence="9">4.1.1.50</ecNumber>
    </recommendedName>
    <component>
        <recommendedName>
            <fullName evidence="9">S-adenosylmethionine decarboxylase beta chain</fullName>
        </recommendedName>
    </component>
    <component>
        <recommendedName>
            <fullName evidence="9">S-adenosylmethionine decarboxylase alpha chain</fullName>
        </recommendedName>
    </component>
</protein>
<dbReference type="InterPro" id="IPR003826">
    <property type="entry name" value="AdoMetDC_fam_prok"/>
</dbReference>
<evidence type="ECO:0000256" key="4">
    <source>
        <dbReference type="ARBA" id="ARBA00023115"/>
    </source>
</evidence>
<name>A0ABM7VLA0_9BACT</name>
<keyword evidence="6 9" id="KW-0456">Lyase</keyword>
<evidence type="ECO:0000256" key="2">
    <source>
        <dbReference type="ARBA" id="ARBA00022813"/>
    </source>
</evidence>
<dbReference type="InterPro" id="IPR017716">
    <property type="entry name" value="S-AdoMet_deCOase_pro-enz"/>
</dbReference>
<comment type="subunit">
    <text evidence="9">Heterotetramer of two alpha and two beta chains arranged as a dimer of alpha/beta heterodimers.</text>
</comment>
<geneLocation type="plasmid" evidence="10 11">
    <name>pPP3</name>
</geneLocation>
<feature type="active site" description="Proton acceptor; for processing activity" evidence="9">
    <location>
        <position position="72"/>
    </location>
</feature>
<dbReference type="PANTHER" id="PTHR33866:SF2">
    <property type="entry name" value="S-ADENOSYLMETHIONINE DECARBOXYLASE PROENZYME"/>
    <property type="match status" value="1"/>
</dbReference>
<accession>A0ABM7VLA0</accession>
<feature type="active site" description="Schiff-base intermediate with substrate; via pyruvic acid" evidence="9">
    <location>
        <position position="67"/>
    </location>
</feature>
<feature type="chain" id="PRO_5044938291" description="S-adenosylmethionine decarboxylase beta chain" evidence="9">
    <location>
        <begin position="1"/>
        <end position="66"/>
    </location>
</feature>
<dbReference type="Proteomes" id="UP001354989">
    <property type="component" value="Plasmid pPP3"/>
</dbReference>
<evidence type="ECO:0000313" key="10">
    <source>
        <dbReference type="EMBL" id="BDD01787.1"/>
    </source>
</evidence>
<sequence>MNSKIGIGGQHLLLDLKACDAALLDDCKMVQSLLEQVAQQVGATIVKSVIHQFEPQGVSGVVVIQESHLSIHTWPECGFASFDFYSCADDIDLNQSISLLCSAFSGKVHRAEIIDRRLAVGQTLETL</sequence>
<feature type="active site" description="Proton donor; for catalytic activity" evidence="9">
    <location>
        <position position="87"/>
    </location>
</feature>
<evidence type="ECO:0000256" key="9">
    <source>
        <dbReference type="HAMAP-Rule" id="MF_00464"/>
    </source>
</evidence>
<dbReference type="PANTHER" id="PTHR33866">
    <property type="entry name" value="S-ADENOSYLMETHIONINE DECARBOXYLASE PROENZYME"/>
    <property type="match status" value="1"/>
</dbReference>
<evidence type="ECO:0000256" key="1">
    <source>
        <dbReference type="ARBA" id="ARBA00022793"/>
    </source>
</evidence>
<dbReference type="EMBL" id="AP025295">
    <property type="protein sequence ID" value="BDD01787.1"/>
    <property type="molecule type" value="Genomic_DNA"/>
</dbReference>
<comment type="similarity">
    <text evidence="9">Belongs to the prokaryotic AdoMetDC family. Type 1 subfamily.</text>
</comment>
<reference evidence="10 11" key="1">
    <citation type="submission" date="2021-12" db="EMBL/GenBank/DDBJ databases">
        <title>Genome sequencing of bacteria with rrn-lacking chromosome and rrn-plasmid.</title>
        <authorList>
            <person name="Anda M."/>
            <person name="Iwasaki W."/>
        </authorList>
    </citation>
    <scope>NUCLEOTIDE SEQUENCE [LARGE SCALE GENOMIC DNA]</scope>
    <source>
        <strain evidence="10 11">NBRC 101262</strain>
        <plasmid evidence="10 11">pPP3</plasmid>
    </source>
</reference>
<organism evidence="10 11">
    <name type="scientific">Persicobacter psychrovividus</name>
    <dbReference type="NCBI Taxonomy" id="387638"/>
    <lineage>
        <taxon>Bacteria</taxon>
        <taxon>Pseudomonadati</taxon>
        <taxon>Bacteroidota</taxon>
        <taxon>Cytophagia</taxon>
        <taxon>Cytophagales</taxon>
        <taxon>Persicobacteraceae</taxon>
        <taxon>Persicobacter</taxon>
    </lineage>
</organism>
<dbReference type="Gene3D" id="3.60.90.10">
    <property type="entry name" value="S-adenosylmethionine decarboxylase"/>
    <property type="match status" value="1"/>
</dbReference>
<evidence type="ECO:0000256" key="6">
    <source>
        <dbReference type="ARBA" id="ARBA00023239"/>
    </source>
</evidence>
<comment type="function">
    <text evidence="9">Catalyzes the decarboxylation of S-adenosylmethionine to S-adenosylmethioninamine (dcAdoMet), the propylamine donor required for the synthesis of the polyamines spermine and spermidine from the diamine putrescine.</text>
</comment>
<keyword evidence="8 9" id="KW-0670">Pyruvate</keyword>
<evidence type="ECO:0000256" key="3">
    <source>
        <dbReference type="ARBA" id="ARBA00023066"/>
    </source>
</evidence>
<gene>
    <name evidence="9 10" type="primary">speH</name>
    <name evidence="10" type="ORF">PEPS_40670</name>
</gene>
<dbReference type="RefSeq" id="WP_338398935.1">
    <property type="nucleotide sequence ID" value="NZ_AP025295.1"/>
</dbReference>
<comment type="catalytic activity">
    <reaction evidence="9">
        <text>S-adenosyl-L-methionine + H(+) = S-adenosyl 3-(methylsulfanyl)propylamine + CO2</text>
        <dbReference type="Rhea" id="RHEA:15981"/>
        <dbReference type="ChEBI" id="CHEBI:15378"/>
        <dbReference type="ChEBI" id="CHEBI:16526"/>
        <dbReference type="ChEBI" id="CHEBI:57443"/>
        <dbReference type="ChEBI" id="CHEBI:59789"/>
        <dbReference type="EC" id="4.1.1.50"/>
    </reaction>
</comment>
<evidence type="ECO:0000256" key="5">
    <source>
        <dbReference type="ARBA" id="ARBA00023145"/>
    </source>
</evidence>
<proteinExistence type="inferred from homology"/>
<keyword evidence="11" id="KW-1185">Reference proteome</keyword>
<dbReference type="SUPFAM" id="SSF56276">
    <property type="entry name" value="S-adenosylmethionine decarboxylase"/>
    <property type="match status" value="1"/>
</dbReference>
<dbReference type="InterPro" id="IPR016067">
    <property type="entry name" value="S-AdoMet_deCO2ase_core"/>
</dbReference>
<evidence type="ECO:0000313" key="11">
    <source>
        <dbReference type="Proteomes" id="UP001354989"/>
    </source>
</evidence>
<keyword evidence="2 9" id="KW-0068">Autocatalytic cleavage</keyword>
<keyword evidence="1 9" id="KW-0210">Decarboxylase</keyword>
<feature type="site" description="Cleavage (non-hydrolytic); by autolysis" evidence="9">
    <location>
        <begin position="66"/>
        <end position="67"/>
    </location>
</feature>
<evidence type="ECO:0000256" key="8">
    <source>
        <dbReference type="ARBA" id="ARBA00023317"/>
    </source>
</evidence>
<keyword evidence="3 9" id="KW-0745">Spermidine biosynthesis</keyword>
<comment type="pathway">
    <text evidence="9">Amine and polyamine biosynthesis; S-adenosylmethioninamine biosynthesis; S-adenosylmethioninamine from S-adenosyl-L-methionine: step 1/1.</text>
</comment>
<dbReference type="EC" id="4.1.1.50" evidence="9"/>
<feature type="modified residue" description="Pyruvic acid (Ser); by autocatalysis" evidence="9">
    <location>
        <position position="67"/>
    </location>
</feature>
<keyword evidence="5 9" id="KW-0865">Zymogen</keyword>
<keyword evidence="10" id="KW-0614">Plasmid</keyword>
<dbReference type="HAMAP" id="MF_00464">
    <property type="entry name" value="AdoMetDC_1"/>
    <property type="match status" value="1"/>
</dbReference>
<keyword evidence="9" id="KW-0949">S-adenosyl-L-methionine</keyword>
<dbReference type="NCBIfam" id="TIGR03330">
    <property type="entry name" value="SAM_DCase_Bsu"/>
    <property type="match status" value="1"/>
</dbReference>
<evidence type="ECO:0000256" key="7">
    <source>
        <dbReference type="ARBA" id="ARBA00023270"/>
    </source>
</evidence>
<comment type="PTM">
    <text evidence="9">Is synthesized initially as an inactive proenzyme. Formation of the active enzyme involves a self-maturation process in which the active site pyruvoyl group is generated from an internal serine residue via an autocatalytic post-translational modification. Two non-identical subunits are generated from the proenzyme in this reaction, and the pyruvate is formed at the N-terminus of the alpha chain, which is derived from the carboxyl end of the proenzyme. The post-translation cleavage follows an unusual pathway, termed non-hydrolytic serinolysis, in which the side chain hydroxyl group of the serine supplies its oxygen atom to form the C-terminus of the beta chain, while the remainder of the serine residue undergoes an oxidative deamination to produce ammonia and the pyruvoyl group blocking the N-terminus of the alpha chain.</text>
</comment>
<feature type="chain" id="PRO_5044938290" description="S-adenosylmethionine decarboxylase alpha chain" evidence="9">
    <location>
        <begin position="67"/>
        <end position="127"/>
    </location>
</feature>
<comment type="cofactor">
    <cofactor evidence="9">
        <name>pyruvate</name>
        <dbReference type="ChEBI" id="CHEBI:15361"/>
    </cofactor>
    <text evidence="9">Binds 1 pyruvoyl group covalently per subunit.</text>
</comment>
<keyword evidence="7 9" id="KW-0704">Schiff base</keyword>